<dbReference type="EC" id="2.7.7.65" evidence="2"/>
<dbReference type="PROSITE" id="PS50887">
    <property type="entry name" value="GGDEF"/>
    <property type="match status" value="1"/>
</dbReference>
<dbReference type="GO" id="GO:1902201">
    <property type="term" value="P:negative regulation of bacterial-type flagellum-dependent cell motility"/>
    <property type="evidence" value="ECO:0007669"/>
    <property type="project" value="TreeGrafter"/>
</dbReference>
<dbReference type="GO" id="GO:0005886">
    <property type="term" value="C:plasma membrane"/>
    <property type="evidence" value="ECO:0007669"/>
    <property type="project" value="TreeGrafter"/>
</dbReference>
<evidence type="ECO:0000256" key="3">
    <source>
        <dbReference type="ARBA" id="ARBA00034247"/>
    </source>
</evidence>
<dbReference type="SUPFAM" id="SSF55073">
    <property type="entry name" value="Nucleotide cyclase"/>
    <property type="match status" value="1"/>
</dbReference>
<dbReference type="CDD" id="cd01949">
    <property type="entry name" value="GGDEF"/>
    <property type="match status" value="1"/>
</dbReference>
<organism evidence="6 7">
    <name type="scientific">Luteibacter yeojuensis</name>
    <dbReference type="NCBI Taxonomy" id="345309"/>
    <lineage>
        <taxon>Bacteria</taxon>
        <taxon>Pseudomonadati</taxon>
        <taxon>Pseudomonadota</taxon>
        <taxon>Gammaproteobacteria</taxon>
        <taxon>Lysobacterales</taxon>
        <taxon>Rhodanobacteraceae</taxon>
        <taxon>Luteibacter</taxon>
    </lineage>
</organism>
<dbReference type="InterPro" id="IPR029787">
    <property type="entry name" value="Nucleotide_cyclase"/>
</dbReference>
<gene>
    <name evidence="6" type="ORF">VI08_11160</name>
</gene>
<keyword evidence="4" id="KW-0812">Transmembrane</keyword>
<protein>
    <recommendedName>
        <fullName evidence="2">diguanylate cyclase</fullName>
        <ecNumber evidence="2">2.7.7.65</ecNumber>
    </recommendedName>
</protein>
<evidence type="ECO:0000313" key="7">
    <source>
        <dbReference type="Proteomes" id="UP000033651"/>
    </source>
</evidence>
<dbReference type="Pfam" id="PF00990">
    <property type="entry name" value="GGDEF"/>
    <property type="match status" value="1"/>
</dbReference>
<dbReference type="GO" id="GO:0052621">
    <property type="term" value="F:diguanylate cyclase activity"/>
    <property type="evidence" value="ECO:0007669"/>
    <property type="project" value="UniProtKB-EC"/>
</dbReference>
<comment type="caution">
    <text evidence="6">The sequence shown here is derived from an EMBL/GenBank/DDBJ whole genome shotgun (WGS) entry which is preliminary data.</text>
</comment>
<evidence type="ECO:0000256" key="4">
    <source>
        <dbReference type="SAM" id="Phobius"/>
    </source>
</evidence>
<evidence type="ECO:0000313" key="6">
    <source>
        <dbReference type="EMBL" id="KJV33364.1"/>
    </source>
</evidence>
<keyword evidence="4" id="KW-0472">Membrane</keyword>
<comment type="cofactor">
    <cofactor evidence="1">
        <name>Mg(2+)</name>
        <dbReference type="ChEBI" id="CHEBI:18420"/>
    </cofactor>
</comment>
<keyword evidence="7" id="KW-1185">Reference proteome</keyword>
<dbReference type="SMART" id="SM00267">
    <property type="entry name" value="GGDEF"/>
    <property type="match status" value="1"/>
</dbReference>
<dbReference type="AlphaFoldDB" id="A0A0F3KTC5"/>
<dbReference type="InterPro" id="IPR011990">
    <property type="entry name" value="TPR-like_helical_dom_sf"/>
</dbReference>
<dbReference type="Gene3D" id="1.25.40.10">
    <property type="entry name" value="Tetratricopeptide repeat domain"/>
    <property type="match status" value="1"/>
</dbReference>
<proteinExistence type="predicted"/>
<dbReference type="SUPFAM" id="SSF48452">
    <property type="entry name" value="TPR-like"/>
    <property type="match status" value="1"/>
</dbReference>
<dbReference type="GO" id="GO:0043709">
    <property type="term" value="P:cell adhesion involved in single-species biofilm formation"/>
    <property type="evidence" value="ECO:0007669"/>
    <property type="project" value="TreeGrafter"/>
</dbReference>
<dbReference type="InterPro" id="IPR000160">
    <property type="entry name" value="GGDEF_dom"/>
</dbReference>
<evidence type="ECO:0000256" key="2">
    <source>
        <dbReference type="ARBA" id="ARBA00012528"/>
    </source>
</evidence>
<dbReference type="EMBL" id="JZRB01000022">
    <property type="protein sequence ID" value="KJV33364.1"/>
    <property type="molecule type" value="Genomic_DNA"/>
</dbReference>
<sequence length="563" mass="61685">MAAGGVRAQLREGENAGATLVQVDATKTSDHPTFVATLDRLGRARDQLPTDARAHLDYLVAWQVVYAGDYVKGLPLLEAIADHSPSRTLRMRASATLVNILGMGHRYEEAFVRLNGMVASLPAVSDPVARMQALIEASQLLTSAGQYDLAMDYANRAIAESTTPANACKTNMVKLHAMYQAGKVDGDDASFAQWVGECQASGEVLYANALRADVADSAIKHGHPTDAIALLQRYYDSVLHDDYPTQTAQVQATMARAALATGDLDAAQRYALLAVKTAVPGEYSEPLVSATRTAYLIAKKRGDWKSATAWLERNTEADKGYLDDVTARSIAYQIVKQQVTASRLEADALDKQNQILHLQREADQREAASTRLYFLMLAAITAAIVLWLLRTRRSQRRFMHMARTDGLTGTSNRQAFVDECAAALAGASRSGEKVSLVLFDLDHFKQINDTHGHAEGDWVLLRVVAECRDHLRDHDVFGRLGGEEFAVMLRDTTPAQAREIAERMRTAISAPSEEHRTILRATASFGVASSVMFGYELDRLLMKADEAMYQAKNAGRDRVVIAT</sequence>
<dbReference type="InterPro" id="IPR043128">
    <property type="entry name" value="Rev_trsase/Diguanyl_cyclase"/>
</dbReference>
<comment type="catalytic activity">
    <reaction evidence="3">
        <text>2 GTP = 3',3'-c-di-GMP + 2 diphosphate</text>
        <dbReference type="Rhea" id="RHEA:24898"/>
        <dbReference type="ChEBI" id="CHEBI:33019"/>
        <dbReference type="ChEBI" id="CHEBI:37565"/>
        <dbReference type="ChEBI" id="CHEBI:58805"/>
        <dbReference type="EC" id="2.7.7.65"/>
    </reaction>
</comment>
<accession>A0A0F3KTC5</accession>
<evidence type="ECO:0000256" key="1">
    <source>
        <dbReference type="ARBA" id="ARBA00001946"/>
    </source>
</evidence>
<feature type="transmembrane region" description="Helical" evidence="4">
    <location>
        <begin position="372"/>
        <end position="389"/>
    </location>
</feature>
<dbReference type="Proteomes" id="UP000033651">
    <property type="component" value="Unassembled WGS sequence"/>
</dbReference>
<name>A0A0F3KTC5_9GAMM</name>
<keyword evidence="4" id="KW-1133">Transmembrane helix</keyword>
<dbReference type="NCBIfam" id="TIGR00254">
    <property type="entry name" value="GGDEF"/>
    <property type="match status" value="1"/>
</dbReference>
<dbReference type="PANTHER" id="PTHR45138">
    <property type="entry name" value="REGULATORY COMPONENTS OF SENSORY TRANSDUCTION SYSTEM"/>
    <property type="match status" value="1"/>
</dbReference>
<dbReference type="PATRIC" id="fig|345309.4.peg.1574"/>
<dbReference type="FunFam" id="3.30.70.270:FF:000001">
    <property type="entry name" value="Diguanylate cyclase domain protein"/>
    <property type="match status" value="1"/>
</dbReference>
<dbReference type="PANTHER" id="PTHR45138:SF9">
    <property type="entry name" value="DIGUANYLATE CYCLASE DGCM-RELATED"/>
    <property type="match status" value="1"/>
</dbReference>
<feature type="domain" description="GGDEF" evidence="5">
    <location>
        <begin position="432"/>
        <end position="563"/>
    </location>
</feature>
<evidence type="ECO:0000259" key="5">
    <source>
        <dbReference type="PROSITE" id="PS50887"/>
    </source>
</evidence>
<dbReference type="Gene3D" id="3.30.70.270">
    <property type="match status" value="1"/>
</dbReference>
<dbReference type="InterPro" id="IPR050469">
    <property type="entry name" value="Diguanylate_Cyclase"/>
</dbReference>
<reference evidence="6 7" key="1">
    <citation type="submission" date="2015-03" db="EMBL/GenBank/DDBJ databases">
        <title>Draft genome sequence of Luteibacter yeojuensis strain SU11.</title>
        <authorList>
            <person name="Sulaiman J."/>
            <person name="Priya K."/>
            <person name="Chan K.-G."/>
        </authorList>
    </citation>
    <scope>NUCLEOTIDE SEQUENCE [LARGE SCALE GENOMIC DNA]</scope>
    <source>
        <strain evidence="6 7">SU11</strain>
    </source>
</reference>